<dbReference type="Proteomes" id="UP000185680">
    <property type="component" value="Chromosome"/>
</dbReference>
<reference evidence="4 7" key="2">
    <citation type="submission" date="2016-10" db="EMBL/GenBank/DDBJ databases">
        <title>Hydorgenophaga sp. LPB0072 isolated from gastropod.</title>
        <authorList>
            <person name="Kim E."/>
            <person name="Yi H."/>
        </authorList>
    </citation>
    <scope>NUCLEOTIDE SEQUENCE [LARGE SCALE GENOMIC DNA]</scope>
    <source>
        <strain evidence="4 7">LPB0072</strain>
    </source>
</reference>
<feature type="domain" description="HTH tetR-type" evidence="3">
    <location>
        <begin position="6"/>
        <end position="66"/>
    </location>
</feature>
<dbReference type="InterPro" id="IPR009057">
    <property type="entry name" value="Homeodomain-like_sf"/>
</dbReference>
<dbReference type="PRINTS" id="PR00455">
    <property type="entry name" value="HTHTETR"/>
</dbReference>
<feature type="DNA-binding region" description="H-T-H motif" evidence="2">
    <location>
        <begin position="29"/>
        <end position="48"/>
    </location>
</feature>
<dbReference type="EMBL" id="CP017476">
    <property type="protein sequence ID" value="AOW13969.1"/>
    <property type="molecule type" value="Genomic_DNA"/>
</dbReference>
<name>A0A162PDP2_9BURK</name>
<dbReference type="PANTHER" id="PTHR30055:SF207">
    <property type="entry name" value="HTH-TYPE TRANSCRIPTIONAL REPRESSOR FATR"/>
    <property type="match status" value="1"/>
</dbReference>
<keyword evidence="1 2" id="KW-0238">DNA-binding</keyword>
<protein>
    <submittedName>
        <fullName evidence="4">TetR family transcriptional regulator</fullName>
    </submittedName>
</protein>
<dbReference type="AlphaFoldDB" id="A0A162PDP2"/>
<dbReference type="InterPro" id="IPR050109">
    <property type="entry name" value="HTH-type_TetR-like_transc_reg"/>
</dbReference>
<dbReference type="PROSITE" id="PS50977">
    <property type="entry name" value="HTH_TETR_2"/>
    <property type="match status" value="1"/>
</dbReference>
<dbReference type="STRING" id="1763535.LPB072_15120"/>
<dbReference type="GO" id="GO:0000976">
    <property type="term" value="F:transcription cis-regulatory region binding"/>
    <property type="evidence" value="ECO:0007669"/>
    <property type="project" value="TreeGrafter"/>
</dbReference>
<gene>
    <name evidence="4" type="ORF">LPB072_15120</name>
    <name evidence="5" type="ORF">LPB72_00700</name>
</gene>
<evidence type="ECO:0000313" key="6">
    <source>
        <dbReference type="Proteomes" id="UP000185657"/>
    </source>
</evidence>
<dbReference type="InterPro" id="IPR054422">
    <property type="entry name" value="TetR-like_HI_0893_C"/>
</dbReference>
<evidence type="ECO:0000313" key="4">
    <source>
        <dbReference type="EMBL" id="AOW13969.1"/>
    </source>
</evidence>
<dbReference type="InterPro" id="IPR001647">
    <property type="entry name" value="HTH_TetR"/>
</dbReference>
<dbReference type="Gene3D" id="1.10.357.10">
    <property type="entry name" value="Tetracycline Repressor, domain 2"/>
    <property type="match status" value="1"/>
</dbReference>
<dbReference type="SUPFAM" id="SSF46689">
    <property type="entry name" value="Homeodomain-like"/>
    <property type="match status" value="1"/>
</dbReference>
<dbReference type="Proteomes" id="UP000185657">
    <property type="component" value="Unassembled WGS sequence"/>
</dbReference>
<dbReference type="GO" id="GO:0003700">
    <property type="term" value="F:DNA-binding transcription factor activity"/>
    <property type="evidence" value="ECO:0007669"/>
    <property type="project" value="TreeGrafter"/>
</dbReference>
<evidence type="ECO:0000256" key="2">
    <source>
        <dbReference type="PROSITE-ProRule" id="PRU00335"/>
    </source>
</evidence>
<evidence type="ECO:0000259" key="3">
    <source>
        <dbReference type="PROSITE" id="PS50977"/>
    </source>
</evidence>
<proteinExistence type="predicted"/>
<keyword evidence="6" id="KW-1185">Reference proteome</keyword>
<accession>A0A162PDP2</accession>
<sequence>MKPKDDLKFEAIAQAAYACVLERGLRALTLGEIARAAGLATSTLYVYFPSKQALLDALYERAKTETFALLMEGDATDMPLKARVRRIWLNMLDARLQHPAQMVFMEQYASSAFMSEHNRALGARLAGVYNTLLEAGQRDETLKAVPLPLLIGSILGSVHEAARLIAARVLPDDEQTRATAFLLCWDALKA</sequence>
<evidence type="ECO:0000313" key="7">
    <source>
        <dbReference type="Proteomes" id="UP000185680"/>
    </source>
</evidence>
<evidence type="ECO:0000256" key="1">
    <source>
        <dbReference type="ARBA" id="ARBA00023125"/>
    </source>
</evidence>
<dbReference type="EMBL" id="LVWD01000001">
    <property type="protein sequence ID" value="OAD44067.1"/>
    <property type="molecule type" value="Genomic_DNA"/>
</dbReference>
<dbReference type="OrthoDB" id="63332at2"/>
<evidence type="ECO:0000313" key="5">
    <source>
        <dbReference type="EMBL" id="OAD44067.1"/>
    </source>
</evidence>
<dbReference type="KEGG" id="hyl:LPB072_15120"/>
<dbReference type="RefSeq" id="WP_066084280.1">
    <property type="nucleotide sequence ID" value="NZ_CP017476.1"/>
</dbReference>
<dbReference type="Pfam" id="PF22604">
    <property type="entry name" value="TetR_HI_0893_C"/>
    <property type="match status" value="1"/>
</dbReference>
<dbReference type="PANTHER" id="PTHR30055">
    <property type="entry name" value="HTH-TYPE TRANSCRIPTIONAL REGULATOR RUTR"/>
    <property type="match status" value="1"/>
</dbReference>
<dbReference type="Pfam" id="PF00440">
    <property type="entry name" value="TetR_N"/>
    <property type="match status" value="1"/>
</dbReference>
<organism evidence="4 7">
    <name type="scientific">Hydrogenophaga crassostreae</name>
    <dbReference type="NCBI Taxonomy" id="1763535"/>
    <lineage>
        <taxon>Bacteria</taxon>
        <taxon>Pseudomonadati</taxon>
        <taxon>Pseudomonadota</taxon>
        <taxon>Betaproteobacteria</taxon>
        <taxon>Burkholderiales</taxon>
        <taxon>Comamonadaceae</taxon>
        <taxon>Hydrogenophaga</taxon>
    </lineage>
</organism>
<reference evidence="5 6" key="1">
    <citation type="submission" date="2016-02" db="EMBL/GenBank/DDBJ databases">
        <title>Draft genome sequence of Hydrogenophaga sp. LPB0072.</title>
        <authorList>
            <person name="Shin S.-K."/>
            <person name="Yi H."/>
        </authorList>
    </citation>
    <scope>NUCLEOTIDE SEQUENCE [LARGE SCALE GENOMIC DNA]</scope>
    <source>
        <strain evidence="5 6">LPB0072</strain>
    </source>
</reference>